<proteinExistence type="predicted"/>
<dbReference type="STRING" id="28134.SAMN05444288_1701"/>
<dbReference type="Gene3D" id="1.20.120.670">
    <property type="entry name" value="N-acetyl-b-d-glucoasminidase"/>
    <property type="match status" value="1"/>
</dbReference>
<reference evidence="6" key="1">
    <citation type="submission" date="2011-01" db="EMBL/GenBank/DDBJ databases">
        <authorList>
            <person name="Muzny D."/>
            <person name="Qin X."/>
            <person name="Buhay C."/>
            <person name="Dugan-Rocha S."/>
            <person name="Ding Y."/>
            <person name="Chen G."/>
            <person name="Hawes A."/>
            <person name="Holder M."/>
            <person name="Jhangiani S."/>
            <person name="Johnson A."/>
            <person name="Khan Z."/>
            <person name="Li Z."/>
            <person name="Liu W."/>
            <person name="Liu X."/>
            <person name="Perez L."/>
            <person name="Shen H."/>
            <person name="Wang Q."/>
            <person name="Watt J."/>
            <person name="Xi L."/>
            <person name="Xin Y."/>
            <person name="Zhou J."/>
            <person name="Deng J."/>
            <person name="Jiang H."/>
            <person name="Liu Y."/>
            <person name="Qu J."/>
            <person name="Song X.-Z."/>
            <person name="Zhang L."/>
            <person name="Villasana D."/>
            <person name="Johnson A."/>
            <person name="Liu J."/>
            <person name="Liyanage D."/>
            <person name="Lorensuhewa L."/>
            <person name="Robinson T."/>
            <person name="Song A."/>
            <person name="Song B.-B."/>
            <person name="Dinh H."/>
            <person name="Thornton R."/>
            <person name="Coyle M."/>
            <person name="Francisco L."/>
            <person name="Jackson L."/>
            <person name="Javaid M."/>
            <person name="Korchina V."/>
            <person name="Kovar C."/>
            <person name="Mata R."/>
            <person name="Mathew T."/>
            <person name="Ngo R."/>
            <person name="Nguyen L."/>
            <person name="Nguyen N."/>
            <person name="Okwuonu G."/>
            <person name="Ongeri F."/>
            <person name="Pham C."/>
            <person name="Simmons D."/>
            <person name="Wilczek-Boney K."/>
            <person name="Hale W."/>
            <person name="Jakkamsetti A."/>
            <person name="Pham P."/>
            <person name="Ruth R."/>
            <person name="San Lucas F."/>
            <person name="Warren J."/>
            <person name="Zhang J."/>
            <person name="Zhao Z."/>
            <person name="Zhou C."/>
            <person name="Zhu D."/>
            <person name="Lee S."/>
            <person name="Bess C."/>
            <person name="Blankenburg K."/>
            <person name="Forbes L."/>
            <person name="Fu Q."/>
            <person name="Gubbala S."/>
            <person name="Hirani K."/>
            <person name="Jayaseelan J.C."/>
            <person name="Lara F."/>
            <person name="Munidasa M."/>
            <person name="Palculict T."/>
            <person name="Patil S."/>
            <person name="Pu L.-L."/>
            <person name="Saada N."/>
            <person name="Tang L."/>
            <person name="Weissenberger G."/>
            <person name="Zhu Y."/>
            <person name="Hemphill L."/>
            <person name="Shang Y."/>
            <person name="Youmans B."/>
            <person name="Ayvaz T."/>
            <person name="Ross M."/>
            <person name="Santibanez J."/>
            <person name="Aqrawi P."/>
            <person name="Gross S."/>
            <person name="Joshi V."/>
            <person name="Fowler G."/>
            <person name="Nazareth L."/>
            <person name="Reid J."/>
            <person name="Worley K."/>
            <person name="Petrosino J."/>
            <person name="Highlander S."/>
            <person name="Gibbs R."/>
        </authorList>
    </citation>
    <scope>NUCLEOTIDE SEQUENCE [LARGE SCALE GENOMIC DNA]</scope>
    <source>
        <strain evidence="6">ATCC 33269</strain>
    </source>
</reference>
<feature type="signal peptide" evidence="2">
    <location>
        <begin position="1"/>
        <end position="22"/>
    </location>
</feature>
<dbReference type="InterPro" id="IPR024240">
    <property type="entry name" value="NAGLU_N"/>
</dbReference>
<dbReference type="GO" id="GO:0004561">
    <property type="term" value="F:alpha-N-acetylglucosaminidase activity"/>
    <property type="evidence" value="ECO:0007669"/>
    <property type="project" value="UniProtKB-EC"/>
</dbReference>
<name>E7RPS2_9BACT</name>
<dbReference type="RefSeq" id="WP_004368433.1">
    <property type="nucleotide sequence ID" value="NZ_GL833118.1"/>
</dbReference>
<comment type="caution">
    <text evidence="6">The sequence shown here is derived from an EMBL/GenBank/DDBJ whole genome shotgun (WGS) entry which is preliminary data.</text>
</comment>
<protein>
    <submittedName>
        <fullName evidence="6">Alpha-N-acetylglucosaminidase (NAGLU)</fullName>
        <ecNumber evidence="6">3.2.1.50</ecNumber>
    </submittedName>
</protein>
<evidence type="ECO:0000259" key="5">
    <source>
        <dbReference type="Pfam" id="PF12972"/>
    </source>
</evidence>
<keyword evidence="6" id="KW-0326">Glycosidase</keyword>
<feature type="domain" description="Alpha-N-acetylglucosaminidase tim-barrel" evidence="3">
    <location>
        <begin position="124"/>
        <end position="457"/>
    </location>
</feature>
<dbReference type="InterPro" id="IPR007781">
    <property type="entry name" value="NAGLU"/>
</dbReference>
<dbReference type="InterPro" id="IPR024733">
    <property type="entry name" value="NAGLU_tim-barrel"/>
</dbReference>
<keyword evidence="1 6" id="KW-0378">Hydrolase</keyword>
<evidence type="ECO:0000259" key="4">
    <source>
        <dbReference type="Pfam" id="PF12971"/>
    </source>
</evidence>
<sequence>MKRYKIITWVLLTILFPFTTVAQDSDLITIQGLAKRLIPQQSAQFQFIKLPAHKGKDCFTLASKGGKIVISGNNANSMAVGLNYYLNNYCRTTVSWYAEVPVVLPAKLPDIKSPVSSSAKVARRFFFNYCTYGYTVPFFNWKEWERLIDWMALNGINMPLAITGQETVWYNVWKKLGMTDSEIRSYFTGPTYLPWHRMANIDRWNGPLPKEWLNGQKELQKKILARERAFNMKPVLPAFAGHVPAELKRIFPDANIKSLGKWGGFEEKYLCHFLSPEEPLFSKIQKLYLEEQTALFGTDHIYGVDPFNEVEPPSWEPAYLRKVSKNMYGTLTAVDPKAEWMQMGWMFSYDNKHWTPDRVQAFLTGVPKGKMSLLDYYCENVELWKTTDGFYGQPYIWCYLGNFGGNTTLMGNVKESGRRLDNALANGQRNMLGAGSTLEGLDVIQFPYEYLYNKLWSHAVADSRWIDDLADRHYGGVSPSVRKAWHILFNDIYVQVSASMQGVLTNFRPALNNNYPHRTAIEYPAERLEEVWRLLLDVPRCDRNELQLDIIAVGRQVLGNRFAVVKTQFDSAYANKDIPRLKAKACEMEELLGDLDRLTSFNSRCSINRWIDDARKLGSTKELKDYYEKNARNLITTWGGNINDYASRTWGGLIGSYYAHRWRLYIDDILAAAEANKEFDQNAFNEKVSKFEQAWIISTEPITVPKRTDLLTFCRILIQKYGLNSAMNRE</sequence>
<keyword evidence="2" id="KW-0732">Signal</keyword>
<keyword evidence="7" id="KW-1185">Reference proteome</keyword>
<dbReference type="Gene3D" id="3.20.20.80">
    <property type="entry name" value="Glycosidases"/>
    <property type="match status" value="1"/>
</dbReference>
<dbReference type="EC" id="3.2.1.50" evidence="6"/>
<dbReference type="HOGENOM" id="CLU_011988_2_1_10"/>
<dbReference type="Pfam" id="PF05089">
    <property type="entry name" value="NAGLU"/>
    <property type="match status" value="1"/>
</dbReference>
<dbReference type="eggNOG" id="COG3669">
    <property type="taxonomic scope" value="Bacteria"/>
</dbReference>
<dbReference type="Pfam" id="PF12972">
    <property type="entry name" value="NAGLU_C"/>
    <property type="match status" value="1"/>
</dbReference>
<evidence type="ECO:0000256" key="1">
    <source>
        <dbReference type="ARBA" id="ARBA00022801"/>
    </source>
</evidence>
<feature type="domain" description="Alpha-N-acetylglucosaminidase N-terminal" evidence="4">
    <location>
        <begin position="30"/>
        <end position="109"/>
    </location>
</feature>
<evidence type="ECO:0000259" key="3">
    <source>
        <dbReference type="Pfam" id="PF05089"/>
    </source>
</evidence>
<dbReference type="Gene3D" id="3.30.379.10">
    <property type="entry name" value="Chitobiase/beta-hexosaminidase domain 2-like"/>
    <property type="match status" value="1"/>
</dbReference>
<gene>
    <name evidence="6" type="primary">nagLU</name>
    <name evidence="6" type="ORF">HMPREF0663_11173</name>
</gene>
<feature type="chain" id="PRO_5003224427" evidence="2">
    <location>
        <begin position="23"/>
        <end position="730"/>
    </location>
</feature>
<dbReference type="AlphaFoldDB" id="E7RPS2"/>
<accession>E7RPS2</accession>
<dbReference type="PANTHER" id="PTHR12872:SF1">
    <property type="entry name" value="ALPHA-N-ACETYLGLUCOSAMINIDASE"/>
    <property type="match status" value="1"/>
</dbReference>
<feature type="domain" description="Alpha-N-acetylglucosaminidase C-terminal" evidence="5">
    <location>
        <begin position="465"/>
        <end position="719"/>
    </location>
</feature>
<dbReference type="GO" id="GO:0005975">
    <property type="term" value="P:carbohydrate metabolic process"/>
    <property type="evidence" value="ECO:0007669"/>
    <property type="project" value="UniProtKB-ARBA"/>
</dbReference>
<evidence type="ECO:0000313" key="7">
    <source>
        <dbReference type="Proteomes" id="UP000005580"/>
    </source>
</evidence>
<evidence type="ECO:0000313" key="6">
    <source>
        <dbReference type="EMBL" id="EFZ37115.1"/>
    </source>
</evidence>
<dbReference type="Pfam" id="PF12971">
    <property type="entry name" value="NAGLU_N"/>
    <property type="match status" value="1"/>
</dbReference>
<evidence type="ECO:0000256" key="2">
    <source>
        <dbReference type="SAM" id="SignalP"/>
    </source>
</evidence>
<dbReference type="PANTHER" id="PTHR12872">
    <property type="entry name" value="ALPHA-N-ACETYLGLUCOSAMINIDASE"/>
    <property type="match status" value="1"/>
</dbReference>
<dbReference type="Proteomes" id="UP000005580">
    <property type="component" value="Unassembled WGS sequence"/>
</dbReference>
<dbReference type="InterPro" id="IPR024732">
    <property type="entry name" value="NAGLU_C"/>
</dbReference>
<dbReference type="EMBL" id="AEPE02000004">
    <property type="protein sequence ID" value="EFZ37115.1"/>
    <property type="molecule type" value="Genomic_DNA"/>
</dbReference>
<dbReference type="InterPro" id="IPR029018">
    <property type="entry name" value="Hex-like_dom2"/>
</dbReference>
<organism evidence="6 7">
    <name type="scientific">Hoylesella oralis ATCC 33269</name>
    <dbReference type="NCBI Taxonomy" id="873533"/>
    <lineage>
        <taxon>Bacteria</taxon>
        <taxon>Pseudomonadati</taxon>
        <taxon>Bacteroidota</taxon>
        <taxon>Bacteroidia</taxon>
        <taxon>Bacteroidales</taxon>
        <taxon>Prevotellaceae</taxon>
        <taxon>Hoylesella</taxon>
    </lineage>
</organism>